<evidence type="ECO:0000313" key="2">
    <source>
        <dbReference type="EMBL" id="GKZ27513.1"/>
    </source>
</evidence>
<dbReference type="EMBL" id="BROQ01000224">
    <property type="protein sequence ID" value="GKZ27513.1"/>
    <property type="molecule type" value="Genomic_DNA"/>
</dbReference>
<organism evidence="2 3">
    <name type="scientific">Aspergillus brasiliensis</name>
    <dbReference type="NCBI Taxonomy" id="319629"/>
    <lineage>
        <taxon>Eukaryota</taxon>
        <taxon>Fungi</taxon>
        <taxon>Dikarya</taxon>
        <taxon>Ascomycota</taxon>
        <taxon>Pezizomycotina</taxon>
        <taxon>Eurotiomycetes</taxon>
        <taxon>Eurotiomycetidae</taxon>
        <taxon>Eurotiales</taxon>
        <taxon>Aspergillaceae</taxon>
        <taxon>Aspergillus</taxon>
        <taxon>Aspergillus subgen. Circumdati</taxon>
    </lineage>
</organism>
<evidence type="ECO:0000313" key="3">
    <source>
        <dbReference type="Proteomes" id="UP001143548"/>
    </source>
</evidence>
<protein>
    <submittedName>
        <fullName evidence="2">Uncharacterized protein</fullName>
    </submittedName>
</protein>
<feature type="region of interest" description="Disordered" evidence="1">
    <location>
        <begin position="345"/>
        <end position="370"/>
    </location>
</feature>
<comment type="caution">
    <text evidence="2">The sequence shown here is derived from an EMBL/GenBank/DDBJ whole genome shotgun (WGS) entry which is preliminary data.</text>
</comment>
<feature type="compositionally biased region" description="Polar residues" evidence="1">
    <location>
        <begin position="297"/>
        <end position="316"/>
    </location>
</feature>
<sequence length="429" mass="46911">MALNIPDDIIDIVIEEEDEVFGAQPKFRIDASSETGQYPVHSEMGQGTYLVQCTRVQTCHGRTTPQGYPASLIVLKFLFQSVGSKRRIKSADIVIQFKEEEGSTRQPEILAMEPNGAQEIFPSTTSVENSHEISSGLTSAVSPVTPTMNYTWRSKRSRNEVHNGSLVGSMLPRPTSLGHMNTVRWSMCENVETKSGIPSLIQTAVLVQRTGGKRFSANLKIEGQLDRLGELTSRKPSSFWGKNPQGIDILFDIETSQATSIEDTNNLKLLQLDRFAKIQGRRSQPEVQALSPPLVDPSSTSEVSTDASHNMASQSPMMPVPPREDSAAPHDVRAITVQQTVSEALAPAPASAPAPALASAPAPTPAPAPAPIIAGISDFREQSTATRLDELERRLTEVRGDIKLLKRLFSLQEEEQRIIQDIQSIKAIQ</sequence>
<dbReference type="AlphaFoldDB" id="A0A9W6DSN5"/>
<gene>
    <name evidence="2" type="ORF">AbraCBS73388_004828</name>
</gene>
<name>A0A9W6DSN5_9EURO</name>
<evidence type="ECO:0000256" key="1">
    <source>
        <dbReference type="SAM" id="MobiDB-lite"/>
    </source>
</evidence>
<feature type="compositionally biased region" description="Low complexity" evidence="1">
    <location>
        <begin position="345"/>
        <end position="361"/>
    </location>
</feature>
<accession>A0A9W6DSN5</accession>
<feature type="region of interest" description="Disordered" evidence="1">
    <location>
        <begin position="281"/>
        <end position="329"/>
    </location>
</feature>
<proteinExistence type="predicted"/>
<dbReference type="Proteomes" id="UP001143548">
    <property type="component" value="Unassembled WGS sequence"/>
</dbReference>
<reference evidence="2" key="1">
    <citation type="submission" date="2022-07" db="EMBL/GenBank/DDBJ databases">
        <title>Taxonomy of Aspergillus series Nigri: significant species reduction supported by multi-species coalescent approaches.</title>
        <authorList>
            <person name="Bian C."/>
            <person name="Kusuya Y."/>
            <person name="Sklenar F."/>
            <person name="D'hooge E."/>
            <person name="Yaguchi T."/>
            <person name="Takahashi H."/>
            <person name="Hubka V."/>
        </authorList>
    </citation>
    <scope>NUCLEOTIDE SEQUENCE</scope>
    <source>
        <strain evidence="2">CBS 733.88</strain>
    </source>
</reference>